<proteinExistence type="predicted"/>
<name>E2A3Y6_CAMFO</name>
<dbReference type="OrthoDB" id="7617269at2759"/>
<feature type="region of interest" description="Disordered" evidence="1">
    <location>
        <begin position="248"/>
        <end position="284"/>
    </location>
</feature>
<feature type="compositionally biased region" description="Basic and acidic residues" evidence="1">
    <location>
        <begin position="261"/>
        <end position="278"/>
    </location>
</feature>
<accession>E2A3Y6</accession>
<sequence length="407" mass="46135">MSDDIELNVDTLEPDEEEIEKQVCEEEYSEQRIPMRKPATLVQYWVNTGHQPYNALLDENDLSEAGSSLSEKEIILSLSSVSTIINEGNKQKYKNESSCSSVNTAAYILSNANITNKVDTIAIRQSAKCGKNINSKNICNKDVKEKVTSDNKIQCMQNENAKVTCVIDNDNVNTNIPDIELYSVSKDVASKICDQPVTNKVTSDNTIETNMYLQNYKQIDKNVLNTNQRSLDTEITDDTVWQFNKTSKQLTENDEDNASNHQDKTLGKDNSYEEKESENIAQEVTTKDKNLIPFYHHNNSDKQDDILFSECNNANIFVRNETCKQDSASLNMNPVVLLERNTSFEQHKSKPAENNYIMEQSKCHCEGLMRIDKFCSILRISSYPDTTPVVENPTYVILAKDNLISIA</sequence>
<keyword evidence="3" id="KW-1185">Reference proteome</keyword>
<organism evidence="3">
    <name type="scientific">Camponotus floridanus</name>
    <name type="common">Florida carpenter ant</name>
    <dbReference type="NCBI Taxonomy" id="104421"/>
    <lineage>
        <taxon>Eukaryota</taxon>
        <taxon>Metazoa</taxon>
        <taxon>Ecdysozoa</taxon>
        <taxon>Arthropoda</taxon>
        <taxon>Hexapoda</taxon>
        <taxon>Insecta</taxon>
        <taxon>Pterygota</taxon>
        <taxon>Neoptera</taxon>
        <taxon>Endopterygota</taxon>
        <taxon>Hymenoptera</taxon>
        <taxon>Apocrita</taxon>
        <taxon>Aculeata</taxon>
        <taxon>Formicoidea</taxon>
        <taxon>Formicidae</taxon>
        <taxon>Formicinae</taxon>
        <taxon>Camponotus</taxon>
    </lineage>
</organism>
<dbReference type="Proteomes" id="UP000000311">
    <property type="component" value="Unassembled WGS sequence"/>
</dbReference>
<evidence type="ECO:0000313" key="2">
    <source>
        <dbReference type="EMBL" id="EFN71838.1"/>
    </source>
</evidence>
<reference evidence="2 3" key="1">
    <citation type="journal article" date="2010" name="Science">
        <title>Genomic comparison of the ants Camponotus floridanus and Harpegnathos saltator.</title>
        <authorList>
            <person name="Bonasio R."/>
            <person name="Zhang G."/>
            <person name="Ye C."/>
            <person name="Mutti N.S."/>
            <person name="Fang X."/>
            <person name="Qin N."/>
            <person name="Donahue G."/>
            <person name="Yang P."/>
            <person name="Li Q."/>
            <person name="Li C."/>
            <person name="Zhang P."/>
            <person name="Huang Z."/>
            <person name="Berger S.L."/>
            <person name="Reinberg D."/>
            <person name="Wang J."/>
            <person name="Liebig J."/>
        </authorList>
    </citation>
    <scope>NUCLEOTIDE SEQUENCE [LARGE SCALE GENOMIC DNA]</scope>
    <source>
        <strain evidence="3">C129</strain>
    </source>
</reference>
<dbReference type="InParanoid" id="E2A3Y6"/>
<gene>
    <name evidence="2" type="ORF">EAG_13663</name>
</gene>
<evidence type="ECO:0000256" key="1">
    <source>
        <dbReference type="SAM" id="MobiDB-lite"/>
    </source>
</evidence>
<dbReference type="EMBL" id="GL436519">
    <property type="protein sequence ID" value="EFN71838.1"/>
    <property type="molecule type" value="Genomic_DNA"/>
</dbReference>
<dbReference type="AlphaFoldDB" id="E2A3Y6"/>
<protein>
    <submittedName>
        <fullName evidence="2">Uncharacterized protein</fullName>
    </submittedName>
</protein>
<evidence type="ECO:0000313" key="3">
    <source>
        <dbReference type="Proteomes" id="UP000000311"/>
    </source>
</evidence>